<keyword evidence="7" id="KW-0503">Monooxygenase</keyword>
<dbReference type="PRINTS" id="PR00420">
    <property type="entry name" value="RNGMNOXGNASE"/>
</dbReference>
<sequence length="384" mass="41722">MQTHYDIVIVGGGLVGASLALALGQADRFRVALLEPRPARLEGLDQPDDWDARVYAVSPANQRFLASMDAWPDMSRMAAVSKMDVRGDAGGRIEFDAAGAGAGALAWIAENRWVLAGIWRALRETPVEILLERPVAFESDHGRAALTLNDGRLLTARLVVGCDGANSWLRSEAGIDIRVSPYGHSGVVANFLCERDHGGVAHQWFTGDGVLAYLPLPERRMSMVWSCADPERLLAQSGDELCRQVAERGQFTLGQLSLLTPAQAFPLRLIRPAQVIGTRLVLAGDAAHTIHPLAGQGVNLGFGDAILLAKLLAQADDPGSRLLLRSYERGRLESVRTMQYTCDALFRLFTHPHPAIGWLRNTGLKFTNALGPVKRQLVKEAMGL</sequence>
<keyword evidence="4" id="KW-0285">Flavoprotein</keyword>
<evidence type="ECO:0000256" key="7">
    <source>
        <dbReference type="ARBA" id="ARBA00023033"/>
    </source>
</evidence>
<dbReference type="OrthoDB" id="9769565at2"/>
<dbReference type="GO" id="GO:0071949">
    <property type="term" value="F:FAD binding"/>
    <property type="evidence" value="ECO:0007669"/>
    <property type="project" value="InterPro"/>
</dbReference>
<dbReference type="EMBL" id="CP022115">
    <property type="protein sequence ID" value="ASJ25026.1"/>
    <property type="molecule type" value="Genomic_DNA"/>
</dbReference>
<gene>
    <name evidence="9" type="ORF">LHGZ1_2195</name>
</gene>
<proteinExistence type="inferred from homology"/>
<name>A0A248LKX4_9NEIS</name>
<dbReference type="Proteomes" id="UP000197424">
    <property type="component" value="Chromosome"/>
</dbReference>
<dbReference type="Pfam" id="PF01494">
    <property type="entry name" value="FAD_binding_3"/>
    <property type="match status" value="1"/>
</dbReference>
<evidence type="ECO:0000256" key="2">
    <source>
        <dbReference type="ARBA" id="ARBA00004749"/>
    </source>
</evidence>
<dbReference type="GO" id="GO:0006744">
    <property type="term" value="P:ubiquinone biosynthetic process"/>
    <property type="evidence" value="ECO:0007669"/>
    <property type="project" value="UniProtKB-UniPathway"/>
</dbReference>
<evidence type="ECO:0000256" key="5">
    <source>
        <dbReference type="ARBA" id="ARBA00022827"/>
    </source>
</evidence>
<dbReference type="InterPro" id="IPR010971">
    <property type="entry name" value="UbiH/COQ6"/>
</dbReference>
<dbReference type="InterPro" id="IPR018168">
    <property type="entry name" value="Ubi_Hdrlase_CS"/>
</dbReference>
<dbReference type="PANTHER" id="PTHR43876:SF7">
    <property type="entry name" value="UBIQUINONE BIOSYNTHESIS MONOOXYGENASE COQ6, MITOCHONDRIAL"/>
    <property type="match status" value="1"/>
</dbReference>
<evidence type="ECO:0000256" key="6">
    <source>
        <dbReference type="ARBA" id="ARBA00023002"/>
    </source>
</evidence>
<dbReference type="AlphaFoldDB" id="A0A248LKX4"/>
<reference evidence="10" key="1">
    <citation type="submission" date="2017-06" db="EMBL/GenBank/DDBJ databases">
        <title>Whole genome sequence of Laribacter hongkongensis LHGZ1.</title>
        <authorList>
            <person name="Chen D."/>
            <person name="Wu H."/>
            <person name="Chen J."/>
        </authorList>
    </citation>
    <scope>NUCLEOTIDE SEQUENCE [LARGE SCALE GENOMIC DNA]</scope>
    <source>
        <strain evidence="10">LHGZ1</strain>
    </source>
</reference>
<evidence type="ECO:0000256" key="3">
    <source>
        <dbReference type="ARBA" id="ARBA00005349"/>
    </source>
</evidence>
<dbReference type="InterPro" id="IPR051205">
    <property type="entry name" value="UbiH/COQ6_monooxygenase"/>
</dbReference>
<evidence type="ECO:0000256" key="1">
    <source>
        <dbReference type="ARBA" id="ARBA00001974"/>
    </source>
</evidence>
<dbReference type="Gene3D" id="3.50.50.60">
    <property type="entry name" value="FAD/NAD(P)-binding domain"/>
    <property type="match status" value="2"/>
</dbReference>
<organism evidence="9 10">
    <name type="scientific">Laribacter hongkongensis</name>
    <dbReference type="NCBI Taxonomy" id="168471"/>
    <lineage>
        <taxon>Bacteria</taxon>
        <taxon>Pseudomonadati</taxon>
        <taxon>Pseudomonadota</taxon>
        <taxon>Betaproteobacteria</taxon>
        <taxon>Neisseriales</taxon>
        <taxon>Aquaspirillaceae</taxon>
        <taxon>Laribacter</taxon>
    </lineage>
</organism>
<dbReference type="PANTHER" id="PTHR43876">
    <property type="entry name" value="UBIQUINONE BIOSYNTHESIS MONOOXYGENASE COQ6, MITOCHONDRIAL"/>
    <property type="match status" value="1"/>
</dbReference>
<comment type="cofactor">
    <cofactor evidence="1">
        <name>FAD</name>
        <dbReference type="ChEBI" id="CHEBI:57692"/>
    </cofactor>
</comment>
<comment type="similarity">
    <text evidence="3">Belongs to the UbiH/COQ6 family.</text>
</comment>
<dbReference type="GO" id="GO:0004497">
    <property type="term" value="F:monooxygenase activity"/>
    <property type="evidence" value="ECO:0007669"/>
    <property type="project" value="UniProtKB-KW"/>
</dbReference>
<evidence type="ECO:0000313" key="9">
    <source>
        <dbReference type="EMBL" id="ASJ25026.1"/>
    </source>
</evidence>
<protein>
    <submittedName>
        <fullName evidence="9">Oxidoreductase protein</fullName>
    </submittedName>
</protein>
<dbReference type="SUPFAM" id="SSF51905">
    <property type="entry name" value="FAD/NAD(P)-binding domain"/>
    <property type="match status" value="1"/>
</dbReference>
<evidence type="ECO:0000256" key="4">
    <source>
        <dbReference type="ARBA" id="ARBA00022630"/>
    </source>
</evidence>
<evidence type="ECO:0000259" key="8">
    <source>
        <dbReference type="Pfam" id="PF01494"/>
    </source>
</evidence>
<comment type="pathway">
    <text evidence="2">Cofactor biosynthesis; ubiquinone biosynthesis.</text>
</comment>
<dbReference type="UniPathway" id="UPA00232"/>
<keyword evidence="5" id="KW-0274">FAD</keyword>
<dbReference type="InterPro" id="IPR036188">
    <property type="entry name" value="FAD/NAD-bd_sf"/>
</dbReference>
<keyword evidence="6" id="KW-0560">Oxidoreductase</keyword>
<feature type="domain" description="FAD-binding" evidence="8">
    <location>
        <begin position="152"/>
        <end position="336"/>
    </location>
</feature>
<dbReference type="PROSITE" id="PS01304">
    <property type="entry name" value="UBIH"/>
    <property type="match status" value="1"/>
</dbReference>
<dbReference type="RefSeq" id="WP_088861064.1">
    <property type="nucleotide sequence ID" value="NZ_CP022115.1"/>
</dbReference>
<dbReference type="InterPro" id="IPR002938">
    <property type="entry name" value="FAD-bd"/>
</dbReference>
<dbReference type="GO" id="GO:0016705">
    <property type="term" value="F:oxidoreductase activity, acting on paired donors, with incorporation or reduction of molecular oxygen"/>
    <property type="evidence" value="ECO:0007669"/>
    <property type="project" value="InterPro"/>
</dbReference>
<dbReference type="NCBIfam" id="TIGR01988">
    <property type="entry name" value="Ubi-OHases"/>
    <property type="match status" value="1"/>
</dbReference>
<accession>A0A248LKX4</accession>
<evidence type="ECO:0000313" key="10">
    <source>
        <dbReference type="Proteomes" id="UP000197424"/>
    </source>
</evidence>
<dbReference type="NCBIfam" id="NF005788">
    <property type="entry name" value="PRK07608.1-3"/>
    <property type="match status" value="1"/>
</dbReference>